<accession>A0ABQ9HPU2</accession>
<dbReference type="InterPro" id="IPR007889">
    <property type="entry name" value="HTH_Psq"/>
</dbReference>
<dbReference type="PROSITE" id="PS50960">
    <property type="entry name" value="HTH_PSQ"/>
    <property type="match status" value="1"/>
</dbReference>
<sequence length="87" mass="9728">MYRRCSHFGLSAVQPEVKSTSCSLLSGLVPILMVHTYKRKTQQSWSEKSTLLAIAAVKSGEKSYKAACREYNVPHGTLQRRAQRNSA</sequence>
<proteinExistence type="predicted"/>
<dbReference type="Gene3D" id="1.10.10.60">
    <property type="entry name" value="Homeodomain-like"/>
    <property type="match status" value="1"/>
</dbReference>
<evidence type="ECO:0000313" key="5">
    <source>
        <dbReference type="Proteomes" id="UP001159363"/>
    </source>
</evidence>
<feature type="DNA-binding region" description="H-T-H motif" evidence="2">
    <location>
        <begin position="64"/>
        <end position="84"/>
    </location>
</feature>
<dbReference type="SUPFAM" id="SSF46689">
    <property type="entry name" value="Homeodomain-like"/>
    <property type="match status" value="1"/>
</dbReference>
<evidence type="ECO:0000313" key="4">
    <source>
        <dbReference type="EMBL" id="KAJ8886397.1"/>
    </source>
</evidence>
<dbReference type="Pfam" id="PF05225">
    <property type="entry name" value="HTH_psq"/>
    <property type="match status" value="1"/>
</dbReference>
<dbReference type="Proteomes" id="UP001159363">
    <property type="component" value="Chromosome X"/>
</dbReference>
<keyword evidence="5" id="KW-1185">Reference proteome</keyword>
<dbReference type="EMBL" id="JARBHB010000004">
    <property type="protein sequence ID" value="KAJ8886397.1"/>
    <property type="molecule type" value="Genomic_DNA"/>
</dbReference>
<evidence type="ECO:0000256" key="2">
    <source>
        <dbReference type="PROSITE-ProRule" id="PRU00320"/>
    </source>
</evidence>
<dbReference type="InterPro" id="IPR009057">
    <property type="entry name" value="Homeodomain-like_sf"/>
</dbReference>
<comment type="subcellular location">
    <subcellularLocation>
        <location evidence="1 2">Nucleus</location>
    </subcellularLocation>
</comment>
<feature type="domain" description="HTH psq-type" evidence="3">
    <location>
        <begin position="36"/>
        <end position="87"/>
    </location>
</feature>
<reference evidence="4 5" key="1">
    <citation type="submission" date="2023-02" db="EMBL/GenBank/DDBJ databases">
        <title>LHISI_Scaffold_Assembly.</title>
        <authorList>
            <person name="Stuart O.P."/>
            <person name="Cleave R."/>
            <person name="Magrath M.J.L."/>
            <person name="Mikheyev A.S."/>
        </authorList>
    </citation>
    <scope>NUCLEOTIDE SEQUENCE [LARGE SCALE GENOMIC DNA]</scope>
    <source>
        <strain evidence="4">Daus_M_001</strain>
        <tissue evidence="4">Leg muscle</tissue>
    </source>
</reference>
<keyword evidence="2" id="KW-0539">Nucleus</keyword>
<comment type="caution">
    <text evidence="4">The sequence shown here is derived from an EMBL/GenBank/DDBJ whole genome shotgun (WGS) entry which is preliminary data.</text>
</comment>
<evidence type="ECO:0000256" key="1">
    <source>
        <dbReference type="ARBA" id="ARBA00004123"/>
    </source>
</evidence>
<organism evidence="4 5">
    <name type="scientific">Dryococelus australis</name>
    <dbReference type="NCBI Taxonomy" id="614101"/>
    <lineage>
        <taxon>Eukaryota</taxon>
        <taxon>Metazoa</taxon>
        <taxon>Ecdysozoa</taxon>
        <taxon>Arthropoda</taxon>
        <taxon>Hexapoda</taxon>
        <taxon>Insecta</taxon>
        <taxon>Pterygota</taxon>
        <taxon>Neoptera</taxon>
        <taxon>Polyneoptera</taxon>
        <taxon>Phasmatodea</taxon>
        <taxon>Verophasmatodea</taxon>
        <taxon>Anareolatae</taxon>
        <taxon>Phasmatidae</taxon>
        <taxon>Eurycanthinae</taxon>
        <taxon>Dryococelus</taxon>
    </lineage>
</organism>
<name>A0ABQ9HPU2_9NEOP</name>
<protein>
    <recommendedName>
        <fullName evidence="3">HTH psq-type domain-containing protein</fullName>
    </recommendedName>
</protein>
<gene>
    <name evidence="4" type="ORF">PR048_012608</name>
</gene>
<evidence type="ECO:0000259" key="3">
    <source>
        <dbReference type="PROSITE" id="PS50960"/>
    </source>
</evidence>
<keyword evidence="2" id="KW-0238">DNA-binding</keyword>